<keyword evidence="9" id="KW-1185">Reference proteome</keyword>
<evidence type="ECO:0000256" key="2">
    <source>
        <dbReference type="ARBA" id="ARBA00022630"/>
    </source>
</evidence>
<comment type="cofactor">
    <cofactor evidence="1">
        <name>FAD</name>
        <dbReference type="ChEBI" id="CHEBI:57692"/>
    </cofactor>
</comment>
<dbReference type="GO" id="GO:0046872">
    <property type="term" value="F:metal ion binding"/>
    <property type="evidence" value="ECO:0007669"/>
    <property type="project" value="UniProtKB-KW"/>
</dbReference>
<dbReference type="PRINTS" id="PR00409">
    <property type="entry name" value="PHDIOXRDTASE"/>
</dbReference>
<comment type="caution">
    <text evidence="8">The sequence shown here is derived from an EMBL/GenBank/DDBJ whole genome shotgun (WGS) entry which is preliminary data.</text>
</comment>
<keyword evidence="4" id="KW-0479">Metal-binding</keyword>
<name>A0A2S9PWH4_9ACTN</name>
<dbReference type="GO" id="GO:0051537">
    <property type="term" value="F:2 iron, 2 sulfur cluster binding"/>
    <property type="evidence" value="ECO:0007669"/>
    <property type="project" value="UniProtKB-KW"/>
</dbReference>
<organism evidence="8 9">
    <name type="scientific">Streptomyces solincola</name>
    <dbReference type="NCBI Taxonomy" id="2100817"/>
    <lineage>
        <taxon>Bacteria</taxon>
        <taxon>Bacillati</taxon>
        <taxon>Actinomycetota</taxon>
        <taxon>Actinomycetes</taxon>
        <taxon>Kitasatosporales</taxon>
        <taxon>Streptomycetaceae</taxon>
        <taxon>Streptomyces</taxon>
    </lineage>
</organism>
<dbReference type="InterPro" id="IPR017927">
    <property type="entry name" value="FAD-bd_FR_type"/>
</dbReference>
<evidence type="ECO:0000313" key="9">
    <source>
        <dbReference type="Proteomes" id="UP000239322"/>
    </source>
</evidence>
<evidence type="ECO:0000256" key="4">
    <source>
        <dbReference type="ARBA" id="ARBA00022723"/>
    </source>
</evidence>
<dbReference type="PANTHER" id="PTHR47354:SF1">
    <property type="entry name" value="CARNITINE MONOOXYGENASE REDUCTASE SUBUNIT"/>
    <property type="match status" value="1"/>
</dbReference>
<keyword evidence="5" id="KW-0408">Iron</keyword>
<dbReference type="PROSITE" id="PS51384">
    <property type="entry name" value="FAD_FR"/>
    <property type="match status" value="1"/>
</dbReference>
<evidence type="ECO:0000256" key="1">
    <source>
        <dbReference type="ARBA" id="ARBA00001974"/>
    </source>
</evidence>
<keyword evidence="6" id="KW-0411">Iron-sulfur</keyword>
<dbReference type="EMBL" id="PVLV01000176">
    <property type="protein sequence ID" value="PRH78771.1"/>
    <property type="molecule type" value="Genomic_DNA"/>
</dbReference>
<evidence type="ECO:0000313" key="8">
    <source>
        <dbReference type="EMBL" id="PRH78771.1"/>
    </source>
</evidence>
<dbReference type="SUPFAM" id="SSF63380">
    <property type="entry name" value="Riboflavin synthase domain-like"/>
    <property type="match status" value="1"/>
</dbReference>
<accession>A0A2S9PWH4</accession>
<proteinExistence type="predicted"/>
<dbReference type="PANTHER" id="PTHR47354">
    <property type="entry name" value="NADH OXIDOREDUCTASE HCR"/>
    <property type="match status" value="1"/>
</dbReference>
<keyword evidence="3" id="KW-0001">2Fe-2S</keyword>
<sequence length="107" mass="11476">MRRRIQAAPLWPLPALDEPVSGRGDRSPTARRRLTVTERTEPAEGVVRLVLTGSDLPAWQPGAHLDLVLPSGLVRPYSLCGDPADSGSYTVAARLVADGRGGSREVH</sequence>
<evidence type="ECO:0000259" key="7">
    <source>
        <dbReference type="PROSITE" id="PS51384"/>
    </source>
</evidence>
<evidence type="ECO:0000256" key="6">
    <source>
        <dbReference type="ARBA" id="ARBA00023014"/>
    </source>
</evidence>
<evidence type="ECO:0000256" key="5">
    <source>
        <dbReference type="ARBA" id="ARBA00023004"/>
    </source>
</evidence>
<dbReference type="InterPro" id="IPR017938">
    <property type="entry name" value="Riboflavin_synthase-like_b-brl"/>
</dbReference>
<dbReference type="GO" id="GO:0016491">
    <property type="term" value="F:oxidoreductase activity"/>
    <property type="evidence" value="ECO:0007669"/>
    <property type="project" value="InterPro"/>
</dbReference>
<gene>
    <name evidence="8" type="ORF">C6N75_13175</name>
</gene>
<dbReference type="Gene3D" id="2.40.30.10">
    <property type="entry name" value="Translation factors"/>
    <property type="match status" value="1"/>
</dbReference>
<protein>
    <submittedName>
        <fullName evidence="8">Oxidoreductase</fullName>
    </submittedName>
</protein>
<keyword evidence="2" id="KW-0285">Flavoprotein</keyword>
<reference evidence="8 9" key="1">
    <citation type="submission" date="2018-03" db="EMBL/GenBank/DDBJ databases">
        <title>Novel Streptomyces sp. from soil.</title>
        <authorList>
            <person name="Tan G.Y.A."/>
            <person name="Lee Z.Y."/>
        </authorList>
    </citation>
    <scope>NUCLEOTIDE SEQUENCE [LARGE SCALE GENOMIC DNA]</scope>
    <source>
        <strain evidence="8 9">ST5x</strain>
    </source>
</reference>
<feature type="domain" description="FAD-binding FR-type" evidence="7">
    <location>
        <begin position="29"/>
        <end position="107"/>
    </location>
</feature>
<dbReference type="InterPro" id="IPR050415">
    <property type="entry name" value="MRET"/>
</dbReference>
<evidence type="ECO:0000256" key="3">
    <source>
        <dbReference type="ARBA" id="ARBA00022714"/>
    </source>
</evidence>
<feature type="non-terminal residue" evidence="8">
    <location>
        <position position="107"/>
    </location>
</feature>
<dbReference type="AlphaFoldDB" id="A0A2S9PWH4"/>
<dbReference type="Proteomes" id="UP000239322">
    <property type="component" value="Unassembled WGS sequence"/>
</dbReference>